<sequence>MIPIFEQGHQQGIGHGYNNFLKRFIEICENHLKNKRAKSFAFILYDFHDKQIRDILKSQGGFAKLDRLSGSELSIFYIHSDNKKLVKAFNRIFVGAFEIKNTAELPCVLFFKMEDGDVDDVQIIELEQTDKMFAFQELYNTIENYLKNSKNLPTPKRNKLTEFIGKVKTITVEELIKWVIGQGLERAEDIY</sequence>
<dbReference type="AlphaFoldDB" id="F0RDN0"/>
<proteinExistence type="predicted"/>
<dbReference type="Proteomes" id="UP000007487">
    <property type="component" value="Chromosome"/>
</dbReference>
<dbReference type="eggNOG" id="ENOG5033BDE">
    <property type="taxonomic scope" value="Bacteria"/>
</dbReference>
<evidence type="ECO:0000313" key="1">
    <source>
        <dbReference type="EMBL" id="ADY28778.1"/>
    </source>
</evidence>
<evidence type="ECO:0000313" key="2">
    <source>
        <dbReference type="Proteomes" id="UP000007487"/>
    </source>
</evidence>
<dbReference type="RefSeq" id="WP_013620526.1">
    <property type="nucleotide sequence ID" value="NC_015167.1"/>
</dbReference>
<name>F0RDN0_CELLC</name>
<dbReference type="EMBL" id="CP002534">
    <property type="protein sequence ID" value="ADY28778.1"/>
    <property type="molecule type" value="Genomic_DNA"/>
</dbReference>
<protein>
    <submittedName>
        <fullName evidence="1">Uncharacterized protein</fullName>
    </submittedName>
</protein>
<accession>F0RDN0</accession>
<dbReference type="HOGENOM" id="CLU_1419195_0_0_10"/>
<gene>
    <name evidence="1" type="ordered locus">Celly_0947</name>
</gene>
<reference evidence="1 2" key="1">
    <citation type="journal article" date="2011" name="Stand. Genomic Sci.">
        <title>Complete genome sequence of Cellulophaga lytica type strain (LIM- 21).</title>
        <authorList>
            <person name="Pati A."/>
            <person name="Abt B."/>
            <person name="Teshima H."/>
            <person name="Nolan M."/>
            <person name="Lapidus A."/>
            <person name="Lucas S."/>
            <person name="Hammon N."/>
            <person name="Deshpande S."/>
            <person name="Cheng J.F."/>
            <person name="Tapia R."/>
            <person name="Han C."/>
            <person name="Goodwin L."/>
            <person name="Pitluck S."/>
            <person name="Liolios K."/>
            <person name="Pagani I."/>
            <person name="Mavromatis K."/>
            <person name="Ovchinikova G."/>
            <person name="Chen A."/>
            <person name="Palaniappan K."/>
            <person name="Land M."/>
            <person name="Hauser L."/>
            <person name="Jeffries C.D."/>
            <person name="Detter J.C."/>
            <person name="Brambilla E.M."/>
            <person name="Kannan K.P."/>
            <person name="Rohde M."/>
            <person name="Spring S."/>
            <person name="Goker M."/>
            <person name="Woyke T."/>
            <person name="Bristow J."/>
            <person name="Eisen J.A."/>
            <person name="Markowitz V."/>
            <person name="Hugenholtz P."/>
            <person name="Kyrpides N.C."/>
            <person name="Klenk H.P."/>
            <person name="Ivanova N."/>
        </authorList>
    </citation>
    <scope>NUCLEOTIDE SEQUENCE [LARGE SCALE GENOMIC DNA]</scope>
    <source>
        <strain evidence="2">ATCC 23178 / DSM 7489 / JCM 8516 / NBRC 14961 / NCIMB 1423 / VKM B-1433 / Cy l20</strain>
    </source>
</reference>
<dbReference type="OrthoDB" id="1438904at2"/>
<keyword evidence="2" id="KW-1185">Reference proteome</keyword>
<organism evidence="1 2">
    <name type="scientific">Cellulophaga lytica (strain ATCC 23178 / DSM 7489 / JCM 8516 / NBRC 14961 / NCIMB 1423 / VKM B-1433 / Cy l20)</name>
    <dbReference type="NCBI Taxonomy" id="867900"/>
    <lineage>
        <taxon>Bacteria</taxon>
        <taxon>Pseudomonadati</taxon>
        <taxon>Bacteroidota</taxon>
        <taxon>Flavobacteriia</taxon>
        <taxon>Flavobacteriales</taxon>
        <taxon>Flavobacteriaceae</taxon>
        <taxon>Cellulophaga</taxon>
    </lineage>
</organism>
<dbReference type="STRING" id="867900.Celly_0947"/>
<dbReference type="KEGG" id="cly:Celly_0947"/>